<reference evidence="3" key="1">
    <citation type="submission" date="2016-11" db="EMBL/GenBank/DDBJ databases">
        <authorList>
            <person name="Varghese N."/>
            <person name="Submissions S."/>
        </authorList>
    </citation>
    <scope>NUCLEOTIDE SEQUENCE [LARGE SCALE GENOMIC DNA]</scope>
    <source>
        <strain evidence="3">CGMCC 1.8995</strain>
    </source>
</reference>
<evidence type="ECO:0000313" key="3">
    <source>
        <dbReference type="Proteomes" id="UP000184520"/>
    </source>
</evidence>
<dbReference type="EMBL" id="FQWD01000001">
    <property type="protein sequence ID" value="SHF91784.1"/>
    <property type="molecule type" value="Genomic_DNA"/>
</dbReference>
<dbReference type="RefSeq" id="WP_073318265.1">
    <property type="nucleotide sequence ID" value="NZ_FQWD01000001.1"/>
</dbReference>
<dbReference type="OrthoDB" id="6383727at2"/>
<evidence type="ECO:0000313" key="2">
    <source>
        <dbReference type="EMBL" id="SHF91784.1"/>
    </source>
</evidence>
<protein>
    <submittedName>
        <fullName evidence="2">LPP20 lipoprotein</fullName>
    </submittedName>
</protein>
<keyword evidence="3" id="KW-1185">Reference proteome</keyword>
<dbReference type="AlphaFoldDB" id="A0A1M5FK07"/>
<dbReference type="InterPro" id="IPR024952">
    <property type="entry name" value="LPP20-like_dom"/>
</dbReference>
<dbReference type="Proteomes" id="UP000184520">
    <property type="component" value="Unassembled WGS sequence"/>
</dbReference>
<dbReference type="Gene3D" id="3.10.28.20">
    <property type="entry name" value="Acetamidase/Formamidase-like domains"/>
    <property type="match status" value="1"/>
</dbReference>
<accession>A0A1M5FK07</accession>
<evidence type="ECO:0000259" key="1">
    <source>
        <dbReference type="Pfam" id="PF02169"/>
    </source>
</evidence>
<keyword evidence="2" id="KW-0449">Lipoprotein</keyword>
<sequence>MSARRTLINIPMLLSMLWFGFVGVAQAKLPDWVESPTPDTDTHLYSVGSSATLDLAKKAALVELAGKVNSRVQQLYQSKERAVNDQYTSWTSVDTEVEIGETDLRYFYVNQTEQIGNVYWVELVLDKTKMAQDLAARLTLEHDTLQTQMNALMQQSVFVQFLQAKVATGNIASVKQLIIQLQFFQQGFDANAYSEQYNVYLQTIQQAVAGNQVYLDASQAQPQVAALVRNWLAEQGVNLASTKTPETDVLVVSTEVSEFQDKRDAYNAEIVTTIRVDSAKQGQIGHATLQTKGRDYKRAEQAIGKAVKALKLRIQKQHPVELLNIVVM</sequence>
<proteinExistence type="predicted"/>
<dbReference type="Pfam" id="PF02169">
    <property type="entry name" value="LPP20"/>
    <property type="match status" value="1"/>
</dbReference>
<name>A0A1M5FK07_9ALTE</name>
<organism evidence="2 3">
    <name type="scientific">Marisediminitalea aggregata</name>
    <dbReference type="NCBI Taxonomy" id="634436"/>
    <lineage>
        <taxon>Bacteria</taxon>
        <taxon>Pseudomonadati</taxon>
        <taxon>Pseudomonadota</taxon>
        <taxon>Gammaproteobacteria</taxon>
        <taxon>Alteromonadales</taxon>
        <taxon>Alteromonadaceae</taxon>
        <taxon>Marisediminitalea</taxon>
    </lineage>
</organism>
<feature type="domain" description="Lipoprotein LPP20-like" evidence="1">
    <location>
        <begin position="30"/>
        <end position="98"/>
    </location>
</feature>
<gene>
    <name evidence="2" type="ORF">SAMN05216361_0874</name>
</gene>
<dbReference type="STRING" id="634436.SAMN05216361_0874"/>